<feature type="transmembrane region" description="Helical" evidence="1">
    <location>
        <begin position="86"/>
        <end position="105"/>
    </location>
</feature>
<protein>
    <recommendedName>
        <fullName evidence="4">AbrB family transcriptional regulator</fullName>
    </recommendedName>
</protein>
<proteinExistence type="predicted"/>
<keyword evidence="1" id="KW-0812">Transmembrane</keyword>
<dbReference type="RefSeq" id="WP_184654041.1">
    <property type="nucleotide sequence ID" value="NZ_JACHBU010000002.1"/>
</dbReference>
<dbReference type="EMBL" id="JACHBU010000002">
    <property type="protein sequence ID" value="MBB6507671.1"/>
    <property type="molecule type" value="Genomic_DNA"/>
</dbReference>
<dbReference type="GO" id="GO:0016020">
    <property type="term" value="C:membrane"/>
    <property type="evidence" value="ECO:0007669"/>
    <property type="project" value="InterPro"/>
</dbReference>
<dbReference type="PANTHER" id="PTHR38457:SF1">
    <property type="entry name" value="REGULATOR ABRB-RELATED"/>
    <property type="match status" value="1"/>
</dbReference>
<feature type="transmembrane region" description="Helical" evidence="1">
    <location>
        <begin position="317"/>
        <end position="336"/>
    </location>
</feature>
<evidence type="ECO:0000256" key="1">
    <source>
        <dbReference type="SAM" id="Phobius"/>
    </source>
</evidence>
<gene>
    <name evidence="2" type="ORF">F4695_001003</name>
</gene>
<dbReference type="Proteomes" id="UP000585437">
    <property type="component" value="Unassembled WGS sequence"/>
</dbReference>
<feature type="transmembrane region" description="Helical" evidence="1">
    <location>
        <begin position="59"/>
        <end position="80"/>
    </location>
</feature>
<sequence length="356" mass="37321">MPFSQLREFALTALVGAGGALIAAMIGFPAPYLIGPALAVSLAGIAGLTLSIPKIVRNGCFIVIGISMGATVTPDILVAIKRWPLSFVMVMVTVTALLYVAAWVMQRFFHYDRTTAFLAASPGHLSYVLSLAADMRCDQRTVGISQSVRVLLLTISVPLIVTAFDLGGGDSVAQVIAMDLPMLLGILAISTVIGMLFLRWKLPAALLLAGTLVSISTHVTSFATGGVPSWLIVPVYILLGANIGTRFCGISLLEVRTALVSGLVVTVIVSVMAAAMAGTVSYVLDIPLDAALIAFSPGGLETMAAMSVMLHADPTYVGAHHVLRLIFLSILMPFALGRDETGPGKSATGVEDRRDL</sequence>
<comment type="caution">
    <text evidence="2">The sequence shown here is derived from an EMBL/GenBank/DDBJ whole genome shotgun (WGS) entry which is preliminary data.</text>
</comment>
<evidence type="ECO:0008006" key="4">
    <source>
        <dbReference type="Google" id="ProtNLM"/>
    </source>
</evidence>
<feature type="transmembrane region" description="Helical" evidence="1">
    <location>
        <begin position="205"/>
        <end position="224"/>
    </location>
</feature>
<feature type="transmembrane region" description="Helical" evidence="1">
    <location>
        <begin position="34"/>
        <end position="52"/>
    </location>
</feature>
<evidence type="ECO:0000313" key="3">
    <source>
        <dbReference type="Proteomes" id="UP000585437"/>
    </source>
</evidence>
<accession>A0A7X0JJ95</accession>
<dbReference type="AlphaFoldDB" id="A0A7X0JJ95"/>
<dbReference type="PANTHER" id="PTHR38457">
    <property type="entry name" value="REGULATOR ABRB-RELATED"/>
    <property type="match status" value="1"/>
</dbReference>
<feature type="transmembrane region" description="Helical" evidence="1">
    <location>
        <begin position="180"/>
        <end position="198"/>
    </location>
</feature>
<feature type="transmembrane region" description="Helical" evidence="1">
    <location>
        <begin position="150"/>
        <end position="168"/>
    </location>
</feature>
<keyword evidence="3" id="KW-1185">Reference proteome</keyword>
<organism evidence="2 3">
    <name type="scientific">Rhizobium soli</name>
    <dbReference type="NCBI Taxonomy" id="424798"/>
    <lineage>
        <taxon>Bacteria</taxon>
        <taxon>Pseudomonadati</taxon>
        <taxon>Pseudomonadota</taxon>
        <taxon>Alphaproteobacteria</taxon>
        <taxon>Hyphomicrobiales</taxon>
        <taxon>Rhizobiaceae</taxon>
        <taxon>Rhizobium/Agrobacterium group</taxon>
        <taxon>Rhizobium</taxon>
    </lineage>
</organism>
<dbReference type="Pfam" id="PF05145">
    <property type="entry name" value="AbrB"/>
    <property type="match status" value="1"/>
</dbReference>
<keyword evidence="1" id="KW-1133">Transmembrane helix</keyword>
<dbReference type="InterPro" id="IPR017516">
    <property type="entry name" value="AbrB_dup"/>
</dbReference>
<dbReference type="NCBIfam" id="TIGR03082">
    <property type="entry name" value="Gneg_AbrB_dup"/>
    <property type="match status" value="2"/>
</dbReference>
<dbReference type="InterPro" id="IPR007820">
    <property type="entry name" value="AbrB_fam"/>
</dbReference>
<dbReference type="PIRSF" id="PIRSF038991">
    <property type="entry name" value="Protein_AbrB"/>
    <property type="match status" value="1"/>
</dbReference>
<feature type="transmembrane region" description="Helical" evidence="1">
    <location>
        <begin position="260"/>
        <end position="284"/>
    </location>
</feature>
<evidence type="ECO:0000313" key="2">
    <source>
        <dbReference type="EMBL" id="MBB6507671.1"/>
    </source>
</evidence>
<feature type="transmembrane region" description="Helical" evidence="1">
    <location>
        <begin position="9"/>
        <end position="28"/>
    </location>
</feature>
<name>A0A7X0JJ95_9HYPH</name>
<keyword evidence="1" id="KW-0472">Membrane</keyword>
<reference evidence="2 3" key="1">
    <citation type="submission" date="2020-08" db="EMBL/GenBank/DDBJ databases">
        <title>The Agave Microbiome: Exploring the role of microbial communities in plant adaptations to desert environments.</title>
        <authorList>
            <person name="Partida-Martinez L.P."/>
        </authorList>
    </citation>
    <scope>NUCLEOTIDE SEQUENCE [LARGE SCALE GENOMIC DNA]</scope>
    <source>
        <strain evidence="2 3">AS3.12</strain>
    </source>
</reference>
<dbReference type="GO" id="GO:0010468">
    <property type="term" value="P:regulation of gene expression"/>
    <property type="evidence" value="ECO:0007669"/>
    <property type="project" value="InterPro"/>
</dbReference>
<feature type="transmembrane region" description="Helical" evidence="1">
    <location>
        <begin position="230"/>
        <end position="253"/>
    </location>
</feature>